<evidence type="ECO:0000313" key="4">
    <source>
        <dbReference type="Proteomes" id="UP000566454"/>
    </source>
</evidence>
<dbReference type="OrthoDB" id="5969782at2759"/>
<comment type="caution">
    <text evidence="3">The sequence shown here is derived from an EMBL/GenBank/DDBJ whole genome shotgun (WGS) entry which is preliminary data.</text>
</comment>
<dbReference type="Proteomes" id="UP000566454">
    <property type="component" value="Unassembled WGS sequence"/>
</dbReference>
<dbReference type="InterPro" id="IPR011993">
    <property type="entry name" value="PH-like_dom_sf"/>
</dbReference>
<dbReference type="Gene3D" id="2.30.29.30">
    <property type="entry name" value="Pleckstrin-homology domain (PH domain)/Phosphotyrosine-binding domain (PTB)"/>
    <property type="match status" value="1"/>
</dbReference>
<dbReference type="GO" id="GO:0006355">
    <property type="term" value="P:regulation of DNA-templated transcription"/>
    <property type="evidence" value="ECO:0007669"/>
    <property type="project" value="TreeGrafter"/>
</dbReference>
<dbReference type="InterPro" id="IPR039576">
    <property type="entry name" value="APBB1/2/3"/>
</dbReference>
<accession>A0A7K5R6Z8</accession>
<keyword evidence="1" id="KW-0677">Repeat</keyword>
<dbReference type="GO" id="GO:0005634">
    <property type="term" value="C:nucleus"/>
    <property type="evidence" value="ECO:0007669"/>
    <property type="project" value="TreeGrafter"/>
</dbReference>
<keyword evidence="4" id="KW-1185">Reference proteome</keyword>
<dbReference type="EMBL" id="VYZK01000819">
    <property type="protein sequence ID" value="NWT75513.1"/>
    <property type="molecule type" value="Genomic_DNA"/>
</dbReference>
<name>A0A7K5R6Z8_9PASE</name>
<feature type="non-terminal residue" evidence="3">
    <location>
        <position position="123"/>
    </location>
</feature>
<dbReference type="AlphaFoldDB" id="A0A7K5R6Z8"/>
<dbReference type="InterPro" id="IPR006020">
    <property type="entry name" value="PTB/PI_dom"/>
</dbReference>
<dbReference type="SUPFAM" id="SSF50729">
    <property type="entry name" value="PH domain-like"/>
    <property type="match status" value="1"/>
</dbReference>
<reference evidence="3 4" key="1">
    <citation type="submission" date="2019-09" db="EMBL/GenBank/DDBJ databases">
        <title>Bird 10,000 Genomes (B10K) Project - Family phase.</title>
        <authorList>
            <person name="Zhang G."/>
        </authorList>
    </citation>
    <scope>NUCLEOTIDE SEQUENCE [LARGE SCALE GENOMIC DNA]</scope>
    <source>
        <strain evidence="3">B10K-DU-013-18</strain>
        <tissue evidence="3">Muscle</tissue>
    </source>
</reference>
<evidence type="ECO:0000259" key="2">
    <source>
        <dbReference type="PROSITE" id="PS01179"/>
    </source>
</evidence>
<evidence type="ECO:0000313" key="3">
    <source>
        <dbReference type="EMBL" id="NWT75513.1"/>
    </source>
</evidence>
<organism evidence="3 4">
    <name type="scientific">Prunella himalayana</name>
    <dbReference type="NCBI Taxonomy" id="670356"/>
    <lineage>
        <taxon>Eukaryota</taxon>
        <taxon>Metazoa</taxon>
        <taxon>Chordata</taxon>
        <taxon>Craniata</taxon>
        <taxon>Vertebrata</taxon>
        <taxon>Euteleostomi</taxon>
        <taxon>Archelosauria</taxon>
        <taxon>Archosauria</taxon>
        <taxon>Dinosauria</taxon>
        <taxon>Saurischia</taxon>
        <taxon>Theropoda</taxon>
        <taxon>Coelurosauria</taxon>
        <taxon>Aves</taxon>
        <taxon>Neognathae</taxon>
        <taxon>Neoaves</taxon>
        <taxon>Telluraves</taxon>
        <taxon>Australaves</taxon>
        <taxon>Passeriformes</taxon>
        <taxon>Passeroidea</taxon>
        <taxon>Prunellidae</taxon>
        <taxon>Prunella</taxon>
    </lineage>
</organism>
<sequence>MDVINAALEAALAPGSGEPPAPTPVVVSVAPATLTIAHRQTEAVLCECRVRFLSFMGVGRDVRAFAFIMASAPGTFRCHMASSSCLPAPPADSVARRVGSSVRRGVQTLLGTLKPRRGGAQTP</sequence>
<gene>
    <name evidence="3" type="primary">Apbb1_1</name>
    <name evidence="3" type="ORF">PRUHIM_R15427</name>
</gene>
<dbReference type="PROSITE" id="PS01179">
    <property type="entry name" value="PID"/>
    <property type="match status" value="1"/>
</dbReference>
<dbReference type="GO" id="GO:0001540">
    <property type="term" value="F:amyloid-beta binding"/>
    <property type="evidence" value="ECO:0007669"/>
    <property type="project" value="InterPro"/>
</dbReference>
<protein>
    <submittedName>
        <fullName evidence="3">APBB1 protein</fullName>
    </submittedName>
</protein>
<evidence type="ECO:0000256" key="1">
    <source>
        <dbReference type="ARBA" id="ARBA00022737"/>
    </source>
</evidence>
<dbReference type="GO" id="GO:0005737">
    <property type="term" value="C:cytoplasm"/>
    <property type="evidence" value="ECO:0007669"/>
    <property type="project" value="TreeGrafter"/>
</dbReference>
<feature type="non-terminal residue" evidence="3">
    <location>
        <position position="1"/>
    </location>
</feature>
<proteinExistence type="predicted"/>
<feature type="domain" description="PID" evidence="2">
    <location>
        <begin position="2"/>
        <end position="80"/>
    </location>
</feature>
<dbReference type="PANTHER" id="PTHR14058:SF5">
    <property type="entry name" value="AMYLOID BETA PRECURSOR PROTEIN BINDING FAMILY B MEMBER 1"/>
    <property type="match status" value="1"/>
</dbReference>
<dbReference type="PANTHER" id="PTHR14058">
    <property type="entry name" value="AMYLOID BETA A4 PRECURSOR PROTEIN-BINDING FAMILY B"/>
    <property type="match status" value="1"/>
</dbReference>